<proteinExistence type="predicted"/>
<dbReference type="AlphaFoldDB" id="A0A7L4YTD5"/>
<dbReference type="KEGG" id="eke:EK0264_07145"/>
<name>A0A7L4YTD5_9ACTN</name>
<dbReference type="NCBIfam" id="NF041390">
    <property type="entry name" value="TadE_Rv3655c"/>
    <property type="match status" value="1"/>
</dbReference>
<evidence type="ECO:0000256" key="2">
    <source>
        <dbReference type="SAM" id="Phobius"/>
    </source>
</evidence>
<feature type="region of interest" description="Disordered" evidence="1">
    <location>
        <begin position="99"/>
        <end position="118"/>
    </location>
</feature>
<dbReference type="Proteomes" id="UP000463857">
    <property type="component" value="Chromosome"/>
</dbReference>
<protein>
    <submittedName>
        <fullName evidence="3">Pilus assembly protein TadE</fullName>
    </submittedName>
</protein>
<feature type="transmembrane region" description="Helical" evidence="2">
    <location>
        <begin position="6"/>
        <end position="28"/>
    </location>
</feature>
<evidence type="ECO:0000313" key="3">
    <source>
        <dbReference type="EMBL" id="QHC02328.1"/>
    </source>
</evidence>
<keyword evidence="2" id="KW-0812">Transmembrane</keyword>
<dbReference type="InParanoid" id="A0A7L4YTD5"/>
<keyword evidence="2" id="KW-0472">Membrane</keyword>
<accession>A0A7L4YTD5</accession>
<evidence type="ECO:0000313" key="4">
    <source>
        <dbReference type="Proteomes" id="UP000463857"/>
    </source>
</evidence>
<feature type="compositionally biased region" description="Gly residues" evidence="1">
    <location>
        <begin position="108"/>
        <end position="118"/>
    </location>
</feature>
<reference evidence="3 4" key="1">
    <citation type="journal article" date="2018" name="Int. J. Syst. Evol. Microbiol.">
        <title>Epidermidibacterium keratini gen. nov., sp. nov., a member of the family Sporichthyaceae, isolated from keratin epidermis.</title>
        <authorList>
            <person name="Lee D.G."/>
            <person name="Trujillo M.E."/>
            <person name="Kang S."/>
            <person name="Nam J.J."/>
            <person name="Kim Y.J."/>
        </authorList>
    </citation>
    <scope>NUCLEOTIDE SEQUENCE [LARGE SCALE GENOMIC DNA]</scope>
    <source>
        <strain evidence="3 4">EPI-7</strain>
    </source>
</reference>
<evidence type="ECO:0000256" key="1">
    <source>
        <dbReference type="SAM" id="MobiDB-lite"/>
    </source>
</evidence>
<gene>
    <name evidence="3" type="ORF">EK0264_07145</name>
</gene>
<dbReference type="EMBL" id="CP047156">
    <property type="protein sequence ID" value="QHC02328.1"/>
    <property type="molecule type" value="Genomic_DNA"/>
</dbReference>
<organism evidence="3 4">
    <name type="scientific">Epidermidibacterium keratini</name>
    <dbReference type="NCBI Taxonomy" id="1891644"/>
    <lineage>
        <taxon>Bacteria</taxon>
        <taxon>Bacillati</taxon>
        <taxon>Actinomycetota</taxon>
        <taxon>Actinomycetes</taxon>
        <taxon>Sporichthyales</taxon>
        <taxon>Sporichthyaceae</taxon>
        <taxon>Epidermidibacterium</taxon>
    </lineage>
</organism>
<sequence>MVTAELAVAIPAAVFVVAALVAGVVGVGGQLRCIDAAREAARAAARGESDAVVQQIAAEVAPDGATVTISGGDDTVTVVVRATYSPLGGRLGEFTLVGEATARREPTAGGGADEGPAP</sequence>
<keyword evidence="2" id="KW-1133">Transmembrane helix</keyword>
<keyword evidence="4" id="KW-1185">Reference proteome</keyword>
<dbReference type="InterPro" id="IPR049790">
    <property type="entry name" value="Rv3655c/TadE"/>
</dbReference>